<evidence type="ECO:0000313" key="1">
    <source>
        <dbReference type="EMBL" id="KAJ8650381.1"/>
    </source>
</evidence>
<proteinExistence type="predicted"/>
<comment type="caution">
    <text evidence="1">The sequence shown here is derived from an EMBL/GenBank/DDBJ whole genome shotgun (WGS) entry which is preliminary data.</text>
</comment>
<organism evidence="1 2">
    <name type="scientific">Persea americana</name>
    <name type="common">Avocado</name>
    <dbReference type="NCBI Taxonomy" id="3435"/>
    <lineage>
        <taxon>Eukaryota</taxon>
        <taxon>Viridiplantae</taxon>
        <taxon>Streptophyta</taxon>
        <taxon>Embryophyta</taxon>
        <taxon>Tracheophyta</taxon>
        <taxon>Spermatophyta</taxon>
        <taxon>Magnoliopsida</taxon>
        <taxon>Magnoliidae</taxon>
        <taxon>Laurales</taxon>
        <taxon>Lauraceae</taxon>
        <taxon>Persea</taxon>
    </lineage>
</organism>
<gene>
    <name evidence="1" type="ORF">MRB53_003404</name>
</gene>
<dbReference type="EMBL" id="CM056809">
    <property type="protein sequence ID" value="KAJ8650381.1"/>
    <property type="molecule type" value="Genomic_DNA"/>
</dbReference>
<dbReference type="Proteomes" id="UP001234297">
    <property type="component" value="Chromosome 1"/>
</dbReference>
<sequence>MGSCRRNLKPIISIIFFLLINSSAATARPLEGLIVLESLQKGPETPSGRSGCTYVPKNPGPRCPLNERNFAVHAPTVEPGSHDTIINSGVAFADTEIRDQHQGS</sequence>
<accession>A0ACC2MX99</accession>
<name>A0ACC2MX99_PERAE</name>
<protein>
    <submittedName>
        <fullName evidence="1">Uncharacterized protein</fullName>
    </submittedName>
</protein>
<evidence type="ECO:0000313" key="2">
    <source>
        <dbReference type="Proteomes" id="UP001234297"/>
    </source>
</evidence>
<keyword evidence="2" id="KW-1185">Reference proteome</keyword>
<reference evidence="1 2" key="1">
    <citation type="journal article" date="2022" name="Hortic Res">
        <title>A haplotype resolved chromosomal level avocado genome allows analysis of novel avocado genes.</title>
        <authorList>
            <person name="Nath O."/>
            <person name="Fletcher S.J."/>
            <person name="Hayward A."/>
            <person name="Shaw L.M."/>
            <person name="Masouleh A.K."/>
            <person name="Furtado A."/>
            <person name="Henry R.J."/>
            <person name="Mitter N."/>
        </authorList>
    </citation>
    <scope>NUCLEOTIDE SEQUENCE [LARGE SCALE GENOMIC DNA]</scope>
    <source>
        <strain evidence="2">cv. Hass</strain>
    </source>
</reference>